<dbReference type="Proteomes" id="UP000298416">
    <property type="component" value="Unassembled WGS sequence"/>
</dbReference>
<dbReference type="Pfam" id="PF22493">
    <property type="entry name" value="PUF_NOP9"/>
    <property type="match status" value="2"/>
</dbReference>
<feature type="region of interest" description="Disordered" evidence="5">
    <location>
        <begin position="764"/>
        <end position="848"/>
    </location>
</feature>
<evidence type="ECO:0008006" key="8">
    <source>
        <dbReference type="Google" id="ProtNLM"/>
    </source>
</evidence>
<name>A0A8X8X671_SALSN</name>
<dbReference type="PANTHER" id="PTHR13102">
    <property type="entry name" value="NUCLEOLAR PROTEIN 9"/>
    <property type="match status" value="1"/>
</dbReference>
<dbReference type="InterPro" id="IPR011989">
    <property type="entry name" value="ARM-like"/>
</dbReference>
<reference evidence="6" key="2">
    <citation type="submission" date="2020-08" db="EMBL/GenBank/DDBJ databases">
        <title>Plant Genome Project.</title>
        <authorList>
            <person name="Zhang R.-G."/>
        </authorList>
    </citation>
    <scope>NUCLEOTIDE SEQUENCE</scope>
    <source>
        <strain evidence="6">Huo1</strain>
        <tissue evidence="6">Leaf</tissue>
    </source>
</reference>
<feature type="repeat" description="Pumilio" evidence="4">
    <location>
        <begin position="449"/>
        <end position="486"/>
    </location>
</feature>
<feature type="compositionally biased region" description="Basic and acidic residues" evidence="5">
    <location>
        <begin position="56"/>
        <end position="68"/>
    </location>
</feature>
<evidence type="ECO:0000256" key="1">
    <source>
        <dbReference type="ARBA" id="ARBA00022737"/>
    </source>
</evidence>
<dbReference type="GO" id="GO:0000480">
    <property type="term" value="P:endonucleolytic cleavage in 5'-ETS of tricistronic rRNA transcript (SSU-rRNA, 5.8S rRNA, LSU-rRNA)"/>
    <property type="evidence" value="ECO:0007669"/>
    <property type="project" value="TreeGrafter"/>
</dbReference>
<dbReference type="AlphaFoldDB" id="A0A8X8X671"/>
<evidence type="ECO:0000256" key="5">
    <source>
        <dbReference type="SAM" id="MobiDB-lite"/>
    </source>
</evidence>
<accession>A0A8X8X671</accession>
<dbReference type="GO" id="GO:0000472">
    <property type="term" value="P:endonucleolytic cleavage to generate mature 5'-end of SSU-rRNA from (SSU-rRNA, 5.8S rRNA, LSU-rRNA)"/>
    <property type="evidence" value="ECO:0007669"/>
    <property type="project" value="TreeGrafter"/>
</dbReference>
<keyword evidence="2" id="KW-0810">Translation regulation</keyword>
<dbReference type="GO" id="GO:0006417">
    <property type="term" value="P:regulation of translation"/>
    <property type="evidence" value="ECO:0007669"/>
    <property type="project" value="UniProtKB-KW"/>
</dbReference>
<dbReference type="InterPro" id="IPR016024">
    <property type="entry name" value="ARM-type_fold"/>
</dbReference>
<dbReference type="GO" id="GO:0030688">
    <property type="term" value="C:preribosome, small subunit precursor"/>
    <property type="evidence" value="ECO:0007669"/>
    <property type="project" value="TreeGrafter"/>
</dbReference>
<keyword evidence="1" id="KW-0677">Repeat</keyword>
<dbReference type="PANTHER" id="PTHR13102:SF0">
    <property type="entry name" value="NUCLEOLAR PROTEIN 9"/>
    <property type="match status" value="1"/>
</dbReference>
<reference evidence="6" key="1">
    <citation type="submission" date="2018-01" db="EMBL/GenBank/DDBJ databases">
        <authorList>
            <person name="Mao J.F."/>
        </authorList>
    </citation>
    <scope>NUCLEOTIDE SEQUENCE</scope>
    <source>
        <strain evidence="6">Huo1</strain>
        <tissue evidence="6">Leaf</tissue>
    </source>
</reference>
<dbReference type="InterPro" id="IPR001313">
    <property type="entry name" value="Pumilio_RNA-bd_rpt"/>
</dbReference>
<dbReference type="GO" id="GO:0000056">
    <property type="term" value="P:ribosomal small subunit export from nucleus"/>
    <property type="evidence" value="ECO:0007669"/>
    <property type="project" value="TreeGrafter"/>
</dbReference>
<evidence type="ECO:0000313" key="7">
    <source>
        <dbReference type="Proteomes" id="UP000298416"/>
    </source>
</evidence>
<dbReference type="GO" id="GO:0000447">
    <property type="term" value="P:endonucleolytic cleavage in ITS1 to separate SSU-rRNA from 5.8S rRNA and LSU-rRNA from tricistronic rRNA transcript (SSU-rRNA, 5.8S rRNA, LSU-rRNA)"/>
    <property type="evidence" value="ECO:0007669"/>
    <property type="project" value="TreeGrafter"/>
</dbReference>
<dbReference type="GO" id="GO:0005730">
    <property type="term" value="C:nucleolus"/>
    <property type="evidence" value="ECO:0007669"/>
    <property type="project" value="TreeGrafter"/>
</dbReference>
<dbReference type="GO" id="GO:0030686">
    <property type="term" value="C:90S preribosome"/>
    <property type="evidence" value="ECO:0007669"/>
    <property type="project" value="TreeGrafter"/>
</dbReference>
<gene>
    <name evidence="6" type="ORF">SASPL_134481</name>
</gene>
<organism evidence="6">
    <name type="scientific">Salvia splendens</name>
    <name type="common">Scarlet sage</name>
    <dbReference type="NCBI Taxonomy" id="180675"/>
    <lineage>
        <taxon>Eukaryota</taxon>
        <taxon>Viridiplantae</taxon>
        <taxon>Streptophyta</taxon>
        <taxon>Embryophyta</taxon>
        <taxon>Tracheophyta</taxon>
        <taxon>Spermatophyta</taxon>
        <taxon>Magnoliopsida</taxon>
        <taxon>eudicotyledons</taxon>
        <taxon>Gunneridae</taxon>
        <taxon>Pentapetalae</taxon>
        <taxon>asterids</taxon>
        <taxon>lamiids</taxon>
        <taxon>Lamiales</taxon>
        <taxon>Lamiaceae</taxon>
        <taxon>Nepetoideae</taxon>
        <taxon>Mentheae</taxon>
        <taxon>Salviinae</taxon>
        <taxon>Salvia</taxon>
        <taxon>Salvia subgen. Calosphace</taxon>
        <taxon>core Calosphace</taxon>
    </lineage>
</organism>
<protein>
    <recommendedName>
        <fullName evidence="8">Nucleolar protein 9</fullName>
    </recommendedName>
</protein>
<dbReference type="GO" id="GO:0003723">
    <property type="term" value="F:RNA binding"/>
    <property type="evidence" value="ECO:0007669"/>
    <property type="project" value="UniProtKB-KW"/>
</dbReference>
<dbReference type="SUPFAM" id="SSF48371">
    <property type="entry name" value="ARM repeat"/>
    <property type="match status" value="1"/>
</dbReference>
<dbReference type="PROSITE" id="PS50302">
    <property type="entry name" value="PUM"/>
    <property type="match status" value="1"/>
</dbReference>
<feature type="region of interest" description="Disordered" evidence="5">
    <location>
        <begin position="24"/>
        <end position="97"/>
    </location>
</feature>
<comment type="caution">
    <text evidence="6">The sequence shown here is derived from an EMBL/GenBank/DDBJ whole genome shotgun (WGS) entry which is preliminary data.</text>
</comment>
<proteinExistence type="predicted"/>
<dbReference type="SMART" id="SM00025">
    <property type="entry name" value="Pumilio"/>
    <property type="match status" value="5"/>
</dbReference>
<keyword evidence="3" id="KW-0694">RNA-binding</keyword>
<sequence>MHGLGLCVGESGMVSVGFKALPLRNNKSHNSSQNGLITDEGKSSFTQRRMGRKGSKKDSGFHRNDSNKNESGGGPGAMGSARKFSQNNGGSESQASFVRKQVDPETAKYFSEITNVIEGTEVDVEERSVICGTALEEARGKEVELATDYIISHTMQTLLEGCTLDRLCAFLRSSADEFSQICMDRSGSHVAETALKSLARHLEDDESHSIIEETLSVLCEAIVANPAEIMCNCYGSHVLRRLLCLCKGVPMDSLEFHSTNPSVVLAERLNLRSSHVDSLNTPQNQPFPDQLKFLISEMVDPSRADIAILQTNQYSSLVLQARICHGSILLHRNGADIVSYAVMHHHCYPLLLCVILCTSFCISLLKSYERHIFKWQTALKLLAGQEEDLFRLIPILLGCPTDAASEESFIEVKTAKKVRRLVEENAYSHLMEVILAVAPDTVYNDIFTKVFKNSLFRLSSHFCGNFVIQALISHARSKEHIKLIFEELGPKFRDLLELGRAGVVAALVAASQRVQENQHECCLALADAVCSRDESSACIIPRLLFLDNYLYSADKENWSWPSGFKMHVLGSLMLQTVFKYPSEFIKAYITSITSLEDKHVLEAVKDPAGSRVVEAFLVSSISAKQKYKIVAKYDEKLPHLLRGHFGELAVLPSGTFTIEKCFNACNLSMKETIVTELLPFQAELSKSRQGPYLLKKLDVEGFARRPEQWRSRLTSKQSVFNEFYEAFGQKDAKSSRAGNFLSDSYKNTQAEKFKGTRKEIDDGLSSGFVSKSGTPFLAHQGSTKPKKSGDQKSKTRGFPQDNDDFSKSKSKKLKTSADGDSAKNEKKRRKKDGSSESSNKKLKAGISD</sequence>
<dbReference type="Gene3D" id="1.25.10.10">
    <property type="entry name" value="Leucine-rich Repeat Variant"/>
    <property type="match status" value="2"/>
</dbReference>
<keyword evidence="7" id="KW-1185">Reference proteome</keyword>
<feature type="compositionally biased region" description="Polar residues" evidence="5">
    <location>
        <begin position="83"/>
        <end position="96"/>
    </location>
</feature>
<evidence type="ECO:0000313" key="6">
    <source>
        <dbReference type="EMBL" id="KAG6406869.1"/>
    </source>
</evidence>
<evidence type="ECO:0000256" key="3">
    <source>
        <dbReference type="ARBA" id="ARBA00022884"/>
    </source>
</evidence>
<evidence type="ECO:0000256" key="2">
    <source>
        <dbReference type="ARBA" id="ARBA00022845"/>
    </source>
</evidence>
<dbReference type="EMBL" id="PNBA02000012">
    <property type="protein sequence ID" value="KAG6406869.1"/>
    <property type="molecule type" value="Genomic_DNA"/>
</dbReference>
<evidence type="ECO:0000256" key="4">
    <source>
        <dbReference type="PROSITE-ProRule" id="PRU00317"/>
    </source>
</evidence>
<dbReference type="InterPro" id="IPR040000">
    <property type="entry name" value="NOP9"/>
</dbReference>
<feature type="compositionally biased region" description="Basic and acidic residues" evidence="5">
    <location>
        <begin position="815"/>
        <end position="824"/>
    </location>
</feature>